<evidence type="ECO:0000313" key="2">
    <source>
        <dbReference type="Proteomes" id="UP000183868"/>
    </source>
</evidence>
<proteinExistence type="predicted"/>
<dbReference type="EMBL" id="CP018099">
    <property type="protein sequence ID" value="APF20518.1"/>
    <property type="molecule type" value="Genomic_DNA"/>
</dbReference>
<protein>
    <submittedName>
        <fullName evidence="1">Uncharacterized protein</fullName>
    </submittedName>
</protein>
<accession>A0A1J1CD80</accession>
<dbReference type="Proteomes" id="UP000183868">
    <property type="component" value="Chromosome"/>
</dbReference>
<sequence>MFNLAQDIKMIEDNERKNLVDSVFLPDRSSRSKKQLFNC</sequence>
<dbReference type="KEGG" id="caby:Cabys_3773"/>
<reference evidence="1 2" key="1">
    <citation type="submission" date="2016-11" db="EMBL/GenBank/DDBJ databases">
        <title>Genomic analysis of Caldithrix abyssi and proposal of a novel bacterial phylum Caldithrichaeota.</title>
        <authorList>
            <person name="Kublanov I."/>
            <person name="Sigalova O."/>
            <person name="Gavrilov S."/>
            <person name="Lebedinsky A."/>
            <person name="Ivanova N."/>
            <person name="Daum C."/>
            <person name="Reddy T."/>
            <person name="Klenk H.P."/>
            <person name="Goker M."/>
            <person name="Reva O."/>
            <person name="Miroshnichenko M."/>
            <person name="Kyprides N."/>
            <person name="Woyke T."/>
            <person name="Gelfand M."/>
        </authorList>
    </citation>
    <scope>NUCLEOTIDE SEQUENCE [LARGE SCALE GENOMIC DNA]</scope>
    <source>
        <strain evidence="1 2">LF13</strain>
    </source>
</reference>
<name>A0A1J1CD80_CALAY</name>
<evidence type="ECO:0000313" key="1">
    <source>
        <dbReference type="EMBL" id="APF20518.1"/>
    </source>
</evidence>
<gene>
    <name evidence="1" type="ORF">Cabys_3773</name>
</gene>
<dbReference type="AlphaFoldDB" id="A0A1J1CD80"/>
<organism evidence="1 2">
    <name type="scientific">Caldithrix abyssi DSM 13497</name>
    <dbReference type="NCBI Taxonomy" id="880073"/>
    <lineage>
        <taxon>Bacteria</taxon>
        <taxon>Pseudomonadati</taxon>
        <taxon>Calditrichota</taxon>
        <taxon>Calditrichia</taxon>
        <taxon>Calditrichales</taxon>
        <taxon>Calditrichaceae</taxon>
        <taxon>Caldithrix</taxon>
    </lineage>
</organism>